<dbReference type="EMBL" id="JABBXH010000003">
    <property type="protein sequence ID" value="NMP31905.1"/>
    <property type="molecule type" value="Genomic_DNA"/>
</dbReference>
<gene>
    <name evidence="3" type="ORF">HII17_10035</name>
</gene>
<evidence type="ECO:0000313" key="3">
    <source>
        <dbReference type="EMBL" id="NMP31905.1"/>
    </source>
</evidence>
<dbReference type="SMART" id="SM00471">
    <property type="entry name" value="HDc"/>
    <property type="match status" value="1"/>
</dbReference>
<sequence length="396" mass="44577">MIVEIAVNEIELGHYVVDIVEQDGTYQLRKPGHVKSEKSISNLASRGVKTLLIDTSKTLTVTQSEDDEKPSFSQAPSDKKPQEPLAFELSQAKAIFSHSKKVQHQVLQDIVADKEIDLGPIKDITDETVETVFKNPDALACILNIRMKDEYLLEHSVSVSVLVAIFSRHLNLDKRLAKEISVGAFLHDVGKIKIPDNILNKPSRLTDDEFEIMKTHVNHSIDIINQTPGLSDVSLEVAALHHEKLNGSGYPYQLAADDISLYGRMITICDIFDALTADRVYKKGYCHVKAFNILRKLASTNELDAELVDKFIQCMGVYPIGSLVELNTNKLAIVEARTDDPIRPKVRSFYNTDFRRYTMTQDIDLSKADDFIVKSVRADEFNLEMNKIVEFLMLQG</sequence>
<dbReference type="Gene3D" id="1.10.3210.10">
    <property type="entry name" value="Hypothetical protein af1432"/>
    <property type="match status" value="1"/>
</dbReference>
<dbReference type="InterPro" id="IPR021812">
    <property type="entry name" value="DUF3391"/>
</dbReference>
<dbReference type="Proteomes" id="UP000568664">
    <property type="component" value="Unassembled WGS sequence"/>
</dbReference>
<dbReference type="GO" id="GO:0008081">
    <property type="term" value="F:phosphoric diester hydrolase activity"/>
    <property type="evidence" value="ECO:0007669"/>
    <property type="project" value="UniProtKB-ARBA"/>
</dbReference>
<dbReference type="RefSeq" id="WP_169075236.1">
    <property type="nucleotide sequence ID" value="NZ_JABBXH010000003.1"/>
</dbReference>
<keyword evidence="4" id="KW-1185">Reference proteome</keyword>
<proteinExistence type="predicted"/>
<accession>A0A7Y0LC70</accession>
<protein>
    <submittedName>
        <fullName evidence="3">HD-GYP domain-containing protein</fullName>
    </submittedName>
</protein>
<dbReference type="InterPro" id="IPR003607">
    <property type="entry name" value="HD/PDEase_dom"/>
</dbReference>
<name>A0A7Y0LC70_9GAMM</name>
<dbReference type="SUPFAM" id="SSF109604">
    <property type="entry name" value="HD-domain/PDEase-like"/>
    <property type="match status" value="1"/>
</dbReference>
<dbReference type="InterPro" id="IPR037522">
    <property type="entry name" value="HD_GYP_dom"/>
</dbReference>
<organism evidence="3 4">
    <name type="scientific">Thalassotalea algicola</name>
    <dbReference type="NCBI Taxonomy" id="2716224"/>
    <lineage>
        <taxon>Bacteria</taxon>
        <taxon>Pseudomonadati</taxon>
        <taxon>Pseudomonadota</taxon>
        <taxon>Gammaproteobacteria</taxon>
        <taxon>Alteromonadales</taxon>
        <taxon>Colwelliaceae</taxon>
        <taxon>Thalassotalea</taxon>
    </lineage>
</organism>
<feature type="domain" description="HD-GYP" evidence="2">
    <location>
        <begin position="130"/>
        <end position="327"/>
    </location>
</feature>
<feature type="region of interest" description="Disordered" evidence="1">
    <location>
        <begin position="59"/>
        <end position="83"/>
    </location>
</feature>
<dbReference type="PROSITE" id="PS51832">
    <property type="entry name" value="HD_GYP"/>
    <property type="match status" value="1"/>
</dbReference>
<dbReference type="AlphaFoldDB" id="A0A7Y0LC70"/>
<dbReference type="PANTHER" id="PTHR43155:SF2">
    <property type="entry name" value="CYCLIC DI-GMP PHOSPHODIESTERASE PA4108"/>
    <property type="match status" value="1"/>
</dbReference>
<dbReference type="CDD" id="cd00077">
    <property type="entry name" value="HDc"/>
    <property type="match status" value="1"/>
</dbReference>
<dbReference type="Pfam" id="PF11871">
    <property type="entry name" value="DUF3391"/>
    <property type="match status" value="1"/>
</dbReference>
<evidence type="ECO:0000256" key="1">
    <source>
        <dbReference type="SAM" id="MobiDB-lite"/>
    </source>
</evidence>
<evidence type="ECO:0000313" key="4">
    <source>
        <dbReference type="Proteomes" id="UP000568664"/>
    </source>
</evidence>
<dbReference type="Pfam" id="PF13487">
    <property type="entry name" value="HD_5"/>
    <property type="match status" value="1"/>
</dbReference>
<comment type="caution">
    <text evidence="3">The sequence shown here is derived from an EMBL/GenBank/DDBJ whole genome shotgun (WGS) entry which is preliminary data.</text>
</comment>
<dbReference type="PANTHER" id="PTHR43155">
    <property type="entry name" value="CYCLIC DI-GMP PHOSPHODIESTERASE PA4108-RELATED"/>
    <property type="match status" value="1"/>
</dbReference>
<evidence type="ECO:0000259" key="2">
    <source>
        <dbReference type="PROSITE" id="PS51832"/>
    </source>
</evidence>
<reference evidence="3 4" key="1">
    <citation type="submission" date="2020-04" db="EMBL/GenBank/DDBJ databases">
        <title>Thalassotalea sp. M1531, isolated from the surface of marine red alga.</title>
        <authorList>
            <person name="Pang L."/>
            <person name="Lu D.-C."/>
        </authorList>
    </citation>
    <scope>NUCLEOTIDE SEQUENCE [LARGE SCALE GENOMIC DNA]</scope>
    <source>
        <strain evidence="3 4">M1531</strain>
    </source>
</reference>